<feature type="chain" id="PRO_5045923047" evidence="2">
    <location>
        <begin position="36"/>
        <end position="387"/>
    </location>
</feature>
<proteinExistence type="predicted"/>
<evidence type="ECO:0000256" key="2">
    <source>
        <dbReference type="SAM" id="SignalP"/>
    </source>
</evidence>
<dbReference type="RefSeq" id="WP_336541074.1">
    <property type="nucleotide sequence ID" value="NZ_JBBAYL010000023.1"/>
</dbReference>
<keyword evidence="4" id="KW-1185">Reference proteome</keyword>
<comment type="caution">
    <text evidence="3">The sequence shown here is derived from an EMBL/GenBank/DDBJ whole genome shotgun (WGS) entry which is preliminary data.</text>
</comment>
<dbReference type="PANTHER" id="PTHR36842:SF1">
    <property type="entry name" value="PROTEIN TOLB"/>
    <property type="match status" value="1"/>
</dbReference>
<protein>
    <submittedName>
        <fullName evidence="3">Uncharacterized protein</fullName>
    </submittedName>
</protein>
<accession>A0ABU8GQG8</accession>
<keyword evidence="2" id="KW-0732">Signal</keyword>
<dbReference type="InterPro" id="IPR011042">
    <property type="entry name" value="6-blade_b-propeller_TolB-like"/>
</dbReference>
<feature type="signal peptide" evidence="2">
    <location>
        <begin position="1"/>
        <end position="35"/>
    </location>
</feature>
<gene>
    <name evidence="3" type="ORF">WB403_35200</name>
</gene>
<feature type="region of interest" description="Disordered" evidence="1">
    <location>
        <begin position="33"/>
        <end position="67"/>
    </location>
</feature>
<dbReference type="PANTHER" id="PTHR36842">
    <property type="entry name" value="PROTEIN TOLB HOMOLOG"/>
    <property type="match status" value="1"/>
</dbReference>
<evidence type="ECO:0000313" key="3">
    <source>
        <dbReference type="EMBL" id="MEI5614395.1"/>
    </source>
</evidence>
<reference evidence="3 4" key="1">
    <citation type="submission" date="2024-03" db="EMBL/GenBank/DDBJ databases">
        <title>First Report of Pectobacterium brasiliscabiei causing potato scab in china.</title>
        <authorList>
            <person name="Handique U."/>
        </authorList>
    </citation>
    <scope>NUCLEOTIDE SEQUENCE [LARGE SCALE GENOMIC DNA]</scope>
    <source>
        <strain evidence="3 4">ZRIMU1503</strain>
    </source>
</reference>
<evidence type="ECO:0000256" key="1">
    <source>
        <dbReference type="SAM" id="MobiDB-lite"/>
    </source>
</evidence>
<dbReference type="Gene3D" id="2.120.10.30">
    <property type="entry name" value="TolB, C-terminal domain"/>
    <property type="match status" value="2"/>
</dbReference>
<name>A0ABU8GQG8_9ACTN</name>
<organism evidence="3 4">
    <name type="scientific">Streptomyces brasiliscabiei</name>
    <dbReference type="NCBI Taxonomy" id="2736302"/>
    <lineage>
        <taxon>Bacteria</taxon>
        <taxon>Bacillati</taxon>
        <taxon>Actinomycetota</taxon>
        <taxon>Actinomycetes</taxon>
        <taxon>Kitasatosporales</taxon>
        <taxon>Streptomycetaceae</taxon>
        <taxon>Streptomyces</taxon>
    </lineage>
</organism>
<evidence type="ECO:0000313" key="4">
    <source>
        <dbReference type="Proteomes" id="UP001365781"/>
    </source>
</evidence>
<dbReference type="Proteomes" id="UP001365781">
    <property type="component" value="Unassembled WGS sequence"/>
</dbReference>
<dbReference type="SUPFAM" id="SSF82171">
    <property type="entry name" value="DPP6 N-terminal domain-like"/>
    <property type="match status" value="1"/>
</dbReference>
<sequence>MSKHRGAYPGAASPVSWGAALLLALTAATAPSATAATPHPSPDGHAPRVERVSTAPDGGQLPGASSGAAVSADGRYAVFATAHPGGGSDQFLYVKDLRGGRITQVPEDLRYTGRPMISADGRRIAYNNSNRFPRPYVYDRATGRTQALWPAREPDGSSYELGTVSAISADGRHVAYTVGNRHGDQFARVLYVRDLVTGTDEQITALPPEGMITHARLSADGRTVAYGVLVRTGSASGPLGRVYVKDRRTGTTRRVDPDPAARSTLAQLSDDGRRVLLTMTPATSPTPGTPQPYVHDRRTGRTEPVGPAGSTAVAGDATGRYALLGQDGALTLLDLRTGAHRPVTTTGTALPGAVTRHGRAVVFTSTADDLVPDDTNGVADVFIRWGR</sequence>
<dbReference type="EMBL" id="JBBAYM010000028">
    <property type="protein sequence ID" value="MEI5614395.1"/>
    <property type="molecule type" value="Genomic_DNA"/>
</dbReference>